<dbReference type="PANTHER" id="PTHR35004">
    <property type="entry name" value="TRANSPOSASE RV3428C-RELATED"/>
    <property type="match status" value="1"/>
</dbReference>
<comment type="similarity">
    <text evidence="1">Belongs to the transposase IS21/IS408/IS1162 family.</text>
</comment>
<evidence type="ECO:0000256" key="1">
    <source>
        <dbReference type="ARBA" id="ARBA00009277"/>
    </source>
</evidence>
<sequence>MAGKTIVMSKIKQVLRLYQQGISNRQIGISLGIYKGTVNNYIKKLKAGQYNIVDLLRLDDPVLEGLFHPGSPAYLQERFTEFKPLIPYLEKELGRKHVTRKLLWEEYRTEYPDGYGYSQFCYHLSQLLVARKSSAIIDHDPGNKLEIDFAGDTLGYVNRDTGELIKVQVFVAACSFSKYAYAIAVPSQRTDDFLYALGSCLEHLGGVPHIVIPDNLKAAVIKADRYEPELNTLMSDFANYYGFTVIPARPYKPRDKPNTEQSVKLVYQRVYAKLRNHTFFSLEELNKAIIDKVREHNQTRMQRFDHSREELFLAQEQSLLRPLPESPYQIKYYASLIVLANNCIYLARDKHHYSVPFQYIGTRVQIIYTRTLVKIYTNNECVATHQRSISPGYTSLVEHFGSTHQHQMRRSPDYYIGLAAKKSHHLEQLIMRIFQVEKIPELAFKSCDALLSLQRKTDPKLFDKACDIACQNDLLSYKRLERIIQQCAQEEEINASTVVIPMHGNIRGKEYYN</sequence>
<dbReference type="SUPFAM" id="SSF46894">
    <property type="entry name" value="C-terminal effector domain of the bipartite response regulators"/>
    <property type="match status" value="1"/>
</dbReference>
<feature type="domain" description="Integrase catalytic" evidence="2">
    <location>
        <begin position="137"/>
        <end position="316"/>
    </location>
</feature>
<dbReference type="NCBIfam" id="NF033546">
    <property type="entry name" value="transpos_IS21"/>
    <property type="match status" value="1"/>
</dbReference>
<protein>
    <submittedName>
        <fullName evidence="3">Transposase</fullName>
    </submittedName>
</protein>
<evidence type="ECO:0000313" key="3">
    <source>
        <dbReference type="EMBL" id="TCV04828.1"/>
    </source>
</evidence>
<dbReference type="Proteomes" id="UP000295197">
    <property type="component" value="Unassembled WGS sequence"/>
</dbReference>
<gene>
    <name evidence="3" type="ORF">EDC17_10922</name>
</gene>
<dbReference type="InterPro" id="IPR012337">
    <property type="entry name" value="RNaseH-like_sf"/>
</dbReference>
<proteinExistence type="inferred from homology"/>
<dbReference type="OrthoDB" id="3193769at2"/>
<evidence type="ECO:0000259" key="2">
    <source>
        <dbReference type="PROSITE" id="PS50994"/>
    </source>
</evidence>
<dbReference type="SUPFAM" id="SSF53098">
    <property type="entry name" value="Ribonuclease H-like"/>
    <property type="match status" value="1"/>
</dbReference>
<name>A0A4R3VLK3_9SPHI</name>
<dbReference type="Gene3D" id="1.10.10.10">
    <property type="entry name" value="Winged helix-like DNA-binding domain superfamily/Winged helix DNA-binding domain"/>
    <property type="match status" value="1"/>
</dbReference>
<dbReference type="GO" id="GO:0006355">
    <property type="term" value="P:regulation of DNA-templated transcription"/>
    <property type="evidence" value="ECO:0007669"/>
    <property type="project" value="InterPro"/>
</dbReference>
<dbReference type="InterPro" id="IPR054353">
    <property type="entry name" value="IstA-like_C"/>
</dbReference>
<reference evidence="3 4" key="1">
    <citation type="submission" date="2019-03" db="EMBL/GenBank/DDBJ databases">
        <title>Genomic Encyclopedia of Type Strains, Phase IV (KMG-IV): sequencing the most valuable type-strain genomes for metagenomic binning, comparative biology and taxonomic classification.</title>
        <authorList>
            <person name="Goeker M."/>
        </authorList>
    </citation>
    <scope>NUCLEOTIDE SEQUENCE [LARGE SCALE GENOMIC DNA]</scope>
    <source>
        <strain evidence="3 4">DSM 22362</strain>
    </source>
</reference>
<evidence type="ECO:0000313" key="4">
    <source>
        <dbReference type="Proteomes" id="UP000295197"/>
    </source>
</evidence>
<dbReference type="AlphaFoldDB" id="A0A4R3VLK3"/>
<dbReference type="PANTHER" id="PTHR35004:SF8">
    <property type="entry name" value="TRANSPOSASE RV3428C-RELATED"/>
    <property type="match status" value="1"/>
</dbReference>
<accession>A0A4R3VLK3</accession>
<dbReference type="GO" id="GO:0015074">
    <property type="term" value="P:DNA integration"/>
    <property type="evidence" value="ECO:0007669"/>
    <property type="project" value="InterPro"/>
</dbReference>
<dbReference type="GO" id="GO:0003677">
    <property type="term" value="F:DNA binding"/>
    <property type="evidence" value="ECO:0007669"/>
    <property type="project" value="InterPro"/>
</dbReference>
<comment type="caution">
    <text evidence="3">The sequence shown here is derived from an EMBL/GenBank/DDBJ whole genome shotgun (WGS) entry which is preliminary data.</text>
</comment>
<keyword evidence="4" id="KW-1185">Reference proteome</keyword>
<dbReference type="EMBL" id="SMBZ01000092">
    <property type="protein sequence ID" value="TCV04828.1"/>
    <property type="molecule type" value="Genomic_DNA"/>
</dbReference>
<dbReference type="InterPro" id="IPR036388">
    <property type="entry name" value="WH-like_DNA-bd_sf"/>
</dbReference>
<dbReference type="InterPro" id="IPR016032">
    <property type="entry name" value="Sig_transdc_resp-reg_C-effctor"/>
</dbReference>
<dbReference type="Gene3D" id="3.30.420.10">
    <property type="entry name" value="Ribonuclease H-like superfamily/Ribonuclease H"/>
    <property type="match status" value="1"/>
</dbReference>
<dbReference type="InterPro" id="IPR036397">
    <property type="entry name" value="RNaseH_sf"/>
</dbReference>
<dbReference type="PROSITE" id="PS50994">
    <property type="entry name" value="INTEGRASE"/>
    <property type="match status" value="1"/>
</dbReference>
<organism evidence="3 4">
    <name type="scientific">Sphingobacterium alimentarium</name>
    <dbReference type="NCBI Taxonomy" id="797292"/>
    <lineage>
        <taxon>Bacteria</taxon>
        <taxon>Pseudomonadati</taxon>
        <taxon>Bacteroidota</taxon>
        <taxon>Sphingobacteriia</taxon>
        <taxon>Sphingobacteriales</taxon>
        <taxon>Sphingobacteriaceae</taxon>
        <taxon>Sphingobacterium</taxon>
    </lineage>
</organism>
<dbReference type="InterPro" id="IPR001584">
    <property type="entry name" value="Integrase_cat-core"/>
</dbReference>
<dbReference type="Pfam" id="PF22483">
    <property type="entry name" value="Mu-transpos_C_2"/>
    <property type="match status" value="1"/>
</dbReference>